<evidence type="ECO:0000256" key="8">
    <source>
        <dbReference type="ARBA" id="ARBA00023242"/>
    </source>
</evidence>
<comment type="subcellular location">
    <subcellularLocation>
        <location evidence="2">Chromosome</location>
    </subcellularLocation>
    <subcellularLocation>
        <location evidence="1">Nucleus</location>
    </subcellularLocation>
</comment>
<protein>
    <recommendedName>
        <fullName evidence="15">Histone H3</fullName>
    </recommendedName>
</protein>
<evidence type="ECO:0000313" key="13">
    <source>
        <dbReference type="EMBL" id="KAL1380666.1"/>
    </source>
</evidence>
<evidence type="ECO:0008006" key="15">
    <source>
        <dbReference type="Google" id="ProtNLM"/>
    </source>
</evidence>
<dbReference type="PANTHER" id="PTHR11426">
    <property type="entry name" value="HISTONE H3"/>
    <property type="match status" value="1"/>
</dbReference>
<evidence type="ECO:0000256" key="3">
    <source>
        <dbReference type="ARBA" id="ARBA00010343"/>
    </source>
</evidence>
<dbReference type="InterPro" id="IPR009072">
    <property type="entry name" value="Histone-fold"/>
</dbReference>
<dbReference type="CDD" id="cd22911">
    <property type="entry name" value="HFD_H3"/>
    <property type="match status" value="1"/>
</dbReference>
<evidence type="ECO:0000256" key="1">
    <source>
        <dbReference type="ARBA" id="ARBA00004123"/>
    </source>
</evidence>
<dbReference type="PROSITE" id="PS00959">
    <property type="entry name" value="HISTONE_H3_2"/>
    <property type="match status" value="1"/>
</dbReference>
<dbReference type="InterPro" id="IPR000164">
    <property type="entry name" value="Histone_H3/CENP-A"/>
</dbReference>
<evidence type="ECO:0000256" key="6">
    <source>
        <dbReference type="ARBA" id="ARBA00022990"/>
    </source>
</evidence>
<dbReference type="GO" id="GO:0003677">
    <property type="term" value="F:DNA binding"/>
    <property type="evidence" value="ECO:0007669"/>
    <property type="project" value="UniProtKB-KW"/>
</dbReference>
<evidence type="ECO:0000256" key="5">
    <source>
        <dbReference type="ARBA" id="ARBA00022481"/>
    </source>
</evidence>
<evidence type="ECO:0000256" key="2">
    <source>
        <dbReference type="ARBA" id="ARBA00004286"/>
    </source>
</evidence>
<keyword evidence="5" id="KW-0488">Methylation</keyword>
<feature type="region of interest" description="Disordered" evidence="10">
    <location>
        <begin position="1"/>
        <end position="42"/>
    </location>
</feature>
<evidence type="ECO:0000256" key="7">
    <source>
        <dbReference type="ARBA" id="ARBA00023125"/>
    </source>
</evidence>
<keyword evidence="14" id="KW-1185">Reference proteome</keyword>
<keyword evidence="9" id="KW-0544">Nucleosome core</keyword>
<dbReference type="SMART" id="SM00428">
    <property type="entry name" value="H3"/>
    <property type="match status" value="1"/>
</dbReference>
<dbReference type="Proteomes" id="UP001562425">
    <property type="component" value="Unassembled WGS sequence"/>
</dbReference>
<dbReference type="AlphaFoldDB" id="A0ABD1CW55"/>
<keyword evidence="6" id="KW-0007">Acetylation</keyword>
<dbReference type="SUPFAM" id="SSF47113">
    <property type="entry name" value="Histone-fold"/>
    <property type="match status" value="1"/>
</dbReference>
<evidence type="ECO:0000259" key="12">
    <source>
        <dbReference type="Pfam" id="PF14529"/>
    </source>
</evidence>
<dbReference type="InterPro" id="IPR005135">
    <property type="entry name" value="Endo/exonuclease/phosphatase"/>
</dbReference>
<dbReference type="EMBL" id="JBEHCU010009014">
    <property type="protein sequence ID" value="KAL1380666.1"/>
    <property type="molecule type" value="Genomic_DNA"/>
</dbReference>
<dbReference type="FunFam" id="1.10.20.10:FF:000044">
    <property type="entry name" value="Histone H3.3"/>
    <property type="match status" value="1"/>
</dbReference>
<dbReference type="Gene3D" id="3.60.10.10">
    <property type="entry name" value="Endonuclease/exonuclease/phosphatase"/>
    <property type="match status" value="1"/>
</dbReference>
<keyword evidence="4" id="KW-0158">Chromosome</keyword>
<dbReference type="GO" id="GO:0000786">
    <property type="term" value="C:nucleosome"/>
    <property type="evidence" value="ECO:0007669"/>
    <property type="project" value="UniProtKB-KW"/>
</dbReference>
<comment type="caution">
    <text evidence="13">The sequence shown here is derived from an EMBL/GenBank/DDBJ whole genome shotgun (WGS) entry which is preliminary data.</text>
</comment>
<evidence type="ECO:0000256" key="10">
    <source>
        <dbReference type="SAM" id="MobiDB-lite"/>
    </source>
</evidence>
<dbReference type="GO" id="GO:0005700">
    <property type="term" value="C:polytene chromosome"/>
    <property type="evidence" value="ECO:0007669"/>
    <property type="project" value="UniProtKB-ARBA"/>
</dbReference>
<dbReference type="Gene3D" id="1.10.20.10">
    <property type="entry name" value="Histone, subunit A"/>
    <property type="match status" value="1"/>
</dbReference>
<dbReference type="InterPro" id="IPR036691">
    <property type="entry name" value="Endo/exonu/phosph_ase_sf"/>
</dbReference>
<evidence type="ECO:0000256" key="4">
    <source>
        <dbReference type="ARBA" id="ARBA00022454"/>
    </source>
</evidence>
<dbReference type="InterPro" id="IPR007125">
    <property type="entry name" value="H2A/H2B/H3"/>
</dbReference>
<evidence type="ECO:0000256" key="9">
    <source>
        <dbReference type="ARBA" id="ARBA00023269"/>
    </source>
</evidence>
<feature type="domain" description="Endonuclease/exonuclease/phosphatase" evidence="12">
    <location>
        <begin position="293"/>
        <end position="406"/>
    </location>
</feature>
<proteinExistence type="inferred from homology"/>
<dbReference type="SUPFAM" id="SSF56219">
    <property type="entry name" value="DNase I-like"/>
    <property type="match status" value="1"/>
</dbReference>
<evidence type="ECO:0000313" key="14">
    <source>
        <dbReference type="Proteomes" id="UP001562425"/>
    </source>
</evidence>
<feature type="domain" description="Core Histone H2A/H2B/H3" evidence="11">
    <location>
        <begin position="44"/>
        <end position="131"/>
    </location>
</feature>
<dbReference type="GO" id="GO:0005634">
    <property type="term" value="C:nucleus"/>
    <property type="evidence" value="ECO:0007669"/>
    <property type="project" value="UniProtKB-SubCell"/>
</dbReference>
<comment type="similarity">
    <text evidence="3">Belongs to the histone H3 family.</text>
</comment>
<dbReference type="Pfam" id="PF14529">
    <property type="entry name" value="Exo_endo_phos_2"/>
    <property type="match status" value="1"/>
</dbReference>
<dbReference type="FunFam" id="1.10.20.10:FF:000078">
    <property type="entry name" value="Histone H3"/>
    <property type="match status" value="1"/>
</dbReference>
<organism evidence="13 14">
    <name type="scientific">Culex pipiens pipiens</name>
    <name type="common">Northern house mosquito</name>
    <dbReference type="NCBI Taxonomy" id="38569"/>
    <lineage>
        <taxon>Eukaryota</taxon>
        <taxon>Metazoa</taxon>
        <taxon>Ecdysozoa</taxon>
        <taxon>Arthropoda</taxon>
        <taxon>Hexapoda</taxon>
        <taxon>Insecta</taxon>
        <taxon>Pterygota</taxon>
        <taxon>Neoptera</taxon>
        <taxon>Endopterygota</taxon>
        <taxon>Diptera</taxon>
        <taxon>Nematocera</taxon>
        <taxon>Culicoidea</taxon>
        <taxon>Culicidae</taxon>
        <taxon>Culicinae</taxon>
        <taxon>Culicini</taxon>
        <taxon>Culex</taxon>
        <taxon>Culex</taxon>
    </lineage>
</organism>
<dbReference type="PRINTS" id="PR00622">
    <property type="entry name" value="HISTONEH3"/>
</dbReference>
<name>A0ABD1CW55_CULPP</name>
<evidence type="ECO:0000259" key="11">
    <source>
        <dbReference type="Pfam" id="PF00125"/>
    </source>
</evidence>
<keyword evidence="8" id="KW-0539">Nucleus</keyword>
<reference evidence="13 14" key="1">
    <citation type="submission" date="2024-05" db="EMBL/GenBank/DDBJ databases">
        <title>Culex pipiens pipiens assembly and annotation.</title>
        <authorList>
            <person name="Alout H."/>
            <person name="Durand T."/>
        </authorList>
    </citation>
    <scope>NUCLEOTIDE SEQUENCE [LARGE SCALE GENOMIC DNA]</scope>
    <source>
        <strain evidence="13">HA-2024</strain>
        <tissue evidence="13">Whole body</tissue>
    </source>
</reference>
<keyword evidence="7" id="KW-0238">DNA-binding</keyword>
<accession>A0ABD1CW55</accession>
<dbReference type="PROSITE" id="PS00322">
    <property type="entry name" value="HISTONE_H3_1"/>
    <property type="match status" value="1"/>
</dbReference>
<gene>
    <name evidence="13" type="ORF">pipiens_014024</name>
</gene>
<dbReference type="Pfam" id="PF00125">
    <property type="entry name" value="Histone"/>
    <property type="match status" value="1"/>
</dbReference>
<sequence length="517" mass="58026">MARTKQTARKSTGGKAPRKQLATKAARKSAPATGGVKKPHRYRPGTVALREIRRYQKSTELLIRKLPFQRLVREIAQDFKTDLRFQSSAVMALQEASEAYLVGLFEDTNLCAIHAKRVTIMPKDIQLARRIRGELPGFPAKDFPPLPDQTKPQGNGTNKGGLDPRVRAGSSANLPAPEVGQEPEGELYSMAEIWAIHQEYRMRLRQCKNHHDQMDVVGYIIDVGVITETRLNPSKNFSLSEHHMIRLDRPNSSGGGVAVLVKQGIRYNILPHPKTSIIEAIGVNIHAEQGDVKLFAVYAPRQCVDSNGTSDLFAEDLRKLTDGQTRYVVAGDLNARHPQWRNHIRNKNGALLADHLSTGTCNIHFPDDPTFLSPAGTPSTLDVFLSDLPLSKPTTIHDLSSDHYPVVCKLECTPTPARPAMRRDYHRVNWVSLSRIVDSRIPDQPDLPTIEAIDNQLEAFENAVHQAEEACIREVPVRRQFTAIDDFTRQLIQQRNIARRQFQRSGCLLKKEEVSRV</sequence>
<feature type="region of interest" description="Disordered" evidence="10">
    <location>
        <begin position="138"/>
        <end position="182"/>
    </location>
</feature>